<evidence type="ECO:0000313" key="1">
    <source>
        <dbReference type="EMBL" id="SEJ03499.1"/>
    </source>
</evidence>
<keyword evidence="2" id="KW-1185">Reference proteome</keyword>
<gene>
    <name evidence="1" type="ORF">SAMN05444271_11733</name>
</gene>
<organism evidence="1 2">
    <name type="scientific">Halohasta litchfieldiae</name>
    <dbReference type="NCBI Taxonomy" id="1073996"/>
    <lineage>
        <taxon>Archaea</taxon>
        <taxon>Methanobacteriati</taxon>
        <taxon>Methanobacteriota</taxon>
        <taxon>Stenosarchaea group</taxon>
        <taxon>Halobacteria</taxon>
        <taxon>Halobacteriales</taxon>
        <taxon>Haloferacaceae</taxon>
        <taxon>Halohasta</taxon>
    </lineage>
</organism>
<name>A0A1H6VFR5_9EURY</name>
<accession>A0A1H6VFR5</accession>
<sequence length="57" mass="6094">MLGILSANENRSGSPGNYYSYELDVPFSSAVDAMADVSTLNSEVKIIRKIASINNVA</sequence>
<proteinExistence type="predicted"/>
<keyword evidence="1" id="KW-0132">Cell division</keyword>
<reference evidence="1 2" key="1">
    <citation type="submission" date="2016-10" db="EMBL/GenBank/DDBJ databases">
        <authorList>
            <person name="de Groot N.N."/>
        </authorList>
    </citation>
    <scope>NUCLEOTIDE SEQUENCE [LARGE SCALE GENOMIC DNA]</scope>
    <source>
        <strain evidence="1 2">DSM 22187</strain>
    </source>
</reference>
<dbReference type="STRING" id="1073996.SAMN05444271_11733"/>
<protein>
    <submittedName>
        <fullName evidence="1">Cell division control protein 6</fullName>
    </submittedName>
</protein>
<dbReference type="GO" id="GO:0051301">
    <property type="term" value="P:cell division"/>
    <property type="evidence" value="ECO:0007669"/>
    <property type="project" value="UniProtKB-KW"/>
</dbReference>
<dbReference type="AlphaFoldDB" id="A0A1H6VFR5"/>
<dbReference type="Proteomes" id="UP000198888">
    <property type="component" value="Unassembled WGS sequence"/>
</dbReference>
<keyword evidence="1" id="KW-0131">Cell cycle</keyword>
<evidence type="ECO:0000313" key="2">
    <source>
        <dbReference type="Proteomes" id="UP000198888"/>
    </source>
</evidence>
<dbReference type="EMBL" id="FNYR01000017">
    <property type="protein sequence ID" value="SEJ03499.1"/>
    <property type="molecule type" value="Genomic_DNA"/>
</dbReference>